<dbReference type="CDD" id="cd03225">
    <property type="entry name" value="ABC_cobalt_CbiO_domain1"/>
    <property type="match status" value="1"/>
</dbReference>
<evidence type="ECO:0000259" key="5">
    <source>
        <dbReference type="PROSITE" id="PS50893"/>
    </source>
</evidence>
<dbReference type="PANTHER" id="PTHR43553">
    <property type="entry name" value="HEAVY METAL TRANSPORTER"/>
    <property type="match status" value="1"/>
</dbReference>
<dbReference type="Gene3D" id="3.40.50.300">
    <property type="entry name" value="P-loop containing nucleotide triphosphate hydrolases"/>
    <property type="match status" value="1"/>
</dbReference>
<dbReference type="InterPro" id="IPR017871">
    <property type="entry name" value="ABC_transporter-like_CS"/>
</dbReference>
<dbReference type="GO" id="GO:0042626">
    <property type="term" value="F:ATPase-coupled transmembrane transporter activity"/>
    <property type="evidence" value="ECO:0007669"/>
    <property type="project" value="TreeGrafter"/>
</dbReference>
<dbReference type="PROSITE" id="PS00211">
    <property type="entry name" value="ABC_TRANSPORTER_1"/>
    <property type="match status" value="1"/>
</dbReference>
<evidence type="ECO:0000256" key="4">
    <source>
        <dbReference type="ARBA" id="ARBA00022840"/>
    </source>
</evidence>
<evidence type="ECO:0000313" key="7">
    <source>
        <dbReference type="Proteomes" id="UP000595917"/>
    </source>
</evidence>
<comment type="similarity">
    <text evidence="1">Belongs to the ABC transporter superfamily.</text>
</comment>
<dbReference type="InterPro" id="IPR015856">
    <property type="entry name" value="ABC_transpr_CbiO/EcfA_su"/>
</dbReference>
<dbReference type="GO" id="GO:0005524">
    <property type="term" value="F:ATP binding"/>
    <property type="evidence" value="ECO:0007669"/>
    <property type="project" value="UniProtKB-KW"/>
</dbReference>
<organism evidence="6 7">
    <name type="scientific">Breznakiella homolactica</name>
    <dbReference type="NCBI Taxonomy" id="2798577"/>
    <lineage>
        <taxon>Bacteria</taxon>
        <taxon>Pseudomonadati</taxon>
        <taxon>Spirochaetota</taxon>
        <taxon>Spirochaetia</taxon>
        <taxon>Spirochaetales</taxon>
        <taxon>Breznakiellaceae</taxon>
        <taxon>Breznakiella</taxon>
    </lineage>
</organism>
<accession>A0A7T7XKF4</accession>
<dbReference type="SUPFAM" id="SSF52540">
    <property type="entry name" value="P-loop containing nucleoside triphosphate hydrolases"/>
    <property type="match status" value="1"/>
</dbReference>
<keyword evidence="3" id="KW-0547">Nucleotide-binding</keyword>
<evidence type="ECO:0000256" key="1">
    <source>
        <dbReference type="ARBA" id="ARBA00005417"/>
    </source>
</evidence>
<name>A0A7T7XKF4_9SPIR</name>
<dbReference type="InterPro" id="IPR003593">
    <property type="entry name" value="AAA+_ATPase"/>
</dbReference>
<dbReference type="PANTHER" id="PTHR43553:SF24">
    <property type="entry name" value="ENERGY-COUPLING FACTOR TRANSPORTER ATP-BINDING PROTEIN ECFA1"/>
    <property type="match status" value="1"/>
</dbReference>
<evidence type="ECO:0000313" key="6">
    <source>
        <dbReference type="EMBL" id="QQO07991.1"/>
    </source>
</evidence>
<sequence>MAETVFSLRNITKIFPNGNRALNGVNLDIAAGECLIIAGSNGSGKTLLMRILAGLSDPTEGEILFKNRPAGQHTRELRSFLGFVFQDADAQMLGETVAEDAAFGPKNLGLSAAGQRAEDSLKAMGLEDKKAYSPRRLSGGEKRRLAVAGVLAMGCETVIMDEPFANLDWPGVVQVLEAIRSLKEAGKTVIILTHELEKVLAMADRLVILDKGHIRGSGRPEEVLDRLKPEYGIRDPRKSYAAAGDCTWLDR</sequence>
<keyword evidence="2" id="KW-0813">Transport</keyword>
<dbReference type="Pfam" id="PF00005">
    <property type="entry name" value="ABC_tran"/>
    <property type="match status" value="1"/>
</dbReference>
<dbReference type="RefSeq" id="WP_215625297.1">
    <property type="nucleotide sequence ID" value="NZ_CP067089.2"/>
</dbReference>
<dbReference type="SMART" id="SM00382">
    <property type="entry name" value="AAA"/>
    <property type="match status" value="1"/>
</dbReference>
<dbReference type="InterPro" id="IPR050095">
    <property type="entry name" value="ECF_ABC_transporter_ATP-bd"/>
</dbReference>
<dbReference type="InterPro" id="IPR003439">
    <property type="entry name" value="ABC_transporter-like_ATP-bd"/>
</dbReference>
<proteinExistence type="inferred from homology"/>
<dbReference type="EMBL" id="CP067089">
    <property type="protein sequence ID" value="QQO07991.1"/>
    <property type="molecule type" value="Genomic_DNA"/>
</dbReference>
<feature type="domain" description="ABC transporter" evidence="5">
    <location>
        <begin position="6"/>
        <end position="236"/>
    </location>
</feature>
<dbReference type="AlphaFoldDB" id="A0A7T7XKF4"/>
<dbReference type="GO" id="GO:0043190">
    <property type="term" value="C:ATP-binding cassette (ABC) transporter complex"/>
    <property type="evidence" value="ECO:0007669"/>
    <property type="project" value="TreeGrafter"/>
</dbReference>
<dbReference type="KEGG" id="bhc:JFL75_13695"/>
<dbReference type="Proteomes" id="UP000595917">
    <property type="component" value="Chromosome"/>
</dbReference>
<dbReference type="GO" id="GO:0016887">
    <property type="term" value="F:ATP hydrolysis activity"/>
    <property type="evidence" value="ECO:0007669"/>
    <property type="project" value="InterPro"/>
</dbReference>
<protein>
    <submittedName>
        <fullName evidence="6">ABC transporter ATP-binding protein</fullName>
    </submittedName>
</protein>
<reference evidence="6" key="1">
    <citation type="submission" date="2021-01" db="EMBL/GenBank/DDBJ databases">
        <title>Description of Breznakiella homolactica.</title>
        <authorList>
            <person name="Song Y."/>
            <person name="Brune A."/>
        </authorList>
    </citation>
    <scope>NUCLEOTIDE SEQUENCE</scope>
    <source>
        <strain evidence="6">RmG30</strain>
    </source>
</reference>
<evidence type="ECO:0000256" key="3">
    <source>
        <dbReference type="ARBA" id="ARBA00022741"/>
    </source>
</evidence>
<dbReference type="PROSITE" id="PS50893">
    <property type="entry name" value="ABC_TRANSPORTER_2"/>
    <property type="match status" value="1"/>
</dbReference>
<evidence type="ECO:0000256" key="2">
    <source>
        <dbReference type="ARBA" id="ARBA00022448"/>
    </source>
</evidence>
<gene>
    <name evidence="6" type="ORF">JFL75_13695</name>
</gene>
<dbReference type="InterPro" id="IPR027417">
    <property type="entry name" value="P-loop_NTPase"/>
</dbReference>
<keyword evidence="7" id="KW-1185">Reference proteome</keyword>
<keyword evidence="4 6" id="KW-0067">ATP-binding</keyword>